<dbReference type="EMBL" id="BARV01004612">
    <property type="protein sequence ID" value="GAI05035.1"/>
    <property type="molecule type" value="Genomic_DNA"/>
</dbReference>
<evidence type="ECO:0000313" key="2">
    <source>
        <dbReference type="EMBL" id="GAI05035.1"/>
    </source>
</evidence>
<evidence type="ECO:0008006" key="3">
    <source>
        <dbReference type="Google" id="ProtNLM"/>
    </source>
</evidence>
<proteinExistence type="predicted"/>
<evidence type="ECO:0000256" key="1">
    <source>
        <dbReference type="SAM" id="MobiDB-lite"/>
    </source>
</evidence>
<dbReference type="AlphaFoldDB" id="X1LRL9"/>
<accession>X1LRL9</accession>
<protein>
    <recommendedName>
        <fullName evidence="3">HEPN domain-containing protein</fullName>
    </recommendedName>
</protein>
<gene>
    <name evidence="2" type="ORF">S06H3_10106</name>
</gene>
<comment type="caution">
    <text evidence="2">The sequence shown here is derived from an EMBL/GenBank/DDBJ whole genome shotgun (WGS) entry which is preliminary data.</text>
</comment>
<name>X1LRL9_9ZZZZ</name>
<reference evidence="2" key="1">
    <citation type="journal article" date="2014" name="Front. Microbiol.">
        <title>High frequency of phylogenetically diverse reductive dehalogenase-homologous genes in deep subseafloor sedimentary metagenomes.</title>
        <authorList>
            <person name="Kawai M."/>
            <person name="Futagami T."/>
            <person name="Toyoda A."/>
            <person name="Takaki Y."/>
            <person name="Nishi S."/>
            <person name="Hori S."/>
            <person name="Arai W."/>
            <person name="Tsubouchi T."/>
            <person name="Morono Y."/>
            <person name="Uchiyama I."/>
            <person name="Ito T."/>
            <person name="Fujiyama A."/>
            <person name="Inagaki F."/>
            <person name="Takami H."/>
        </authorList>
    </citation>
    <scope>NUCLEOTIDE SEQUENCE</scope>
    <source>
        <strain evidence="2">Expedition CK06-06</strain>
    </source>
</reference>
<sequence length="60" mass="6803">MNIPEAIEILTDERKDHHDFPTDVIGQAEQLAIEALNRIRTLRQDPRLSPAAPLPSETEE</sequence>
<organism evidence="2">
    <name type="scientific">marine sediment metagenome</name>
    <dbReference type="NCBI Taxonomy" id="412755"/>
    <lineage>
        <taxon>unclassified sequences</taxon>
        <taxon>metagenomes</taxon>
        <taxon>ecological metagenomes</taxon>
    </lineage>
</organism>
<feature type="region of interest" description="Disordered" evidence="1">
    <location>
        <begin position="40"/>
        <end position="60"/>
    </location>
</feature>